<dbReference type="RefSeq" id="WP_109951628.1">
    <property type="nucleotide sequence ID" value="NZ_CP029551.1"/>
</dbReference>
<reference evidence="1 2" key="1">
    <citation type="submission" date="2018-05" db="EMBL/GenBank/DDBJ databases">
        <title>Complete Genome Sequence of Methylobacterium sp. 17Sr1-43.</title>
        <authorList>
            <person name="Srinivasan S."/>
        </authorList>
    </citation>
    <scope>NUCLEOTIDE SEQUENCE [LARGE SCALE GENOMIC DNA]</scope>
    <source>
        <strain evidence="1 2">17Sr1-43</strain>
    </source>
</reference>
<proteinExistence type="predicted"/>
<dbReference type="Proteomes" id="UP000246058">
    <property type="component" value="Chromosome"/>
</dbReference>
<sequence>MAADHPALAWAQEQAQKAASSVKDAMSSEQLDRFVGHLATAILENLDARKRVEREITLDALARDSGARRAEG</sequence>
<name>A0A2U8VS50_9HYPH</name>
<dbReference type="EMBL" id="CP029551">
    <property type="protein sequence ID" value="AWN36527.1"/>
    <property type="molecule type" value="Genomic_DNA"/>
</dbReference>
<dbReference type="KEGG" id="meti:DK427_12965"/>
<dbReference type="AlphaFoldDB" id="A0A2U8VS50"/>
<organism evidence="1 2">
    <name type="scientific">Methylobacterium radiodurans</name>
    <dbReference type="NCBI Taxonomy" id="2202828"/>
    <lineage>
        <taxon>Bacteria</taxon>
        <taxon>Pseudomonadati</taxon>
        <taxon>Pseudomonadota</taxon>
        <taxon>Alphaproteobacteria</taxon>
        <taxon>Hyphomicrobiales</taxon>
        <taxon>Methylobacteriaceae</taxon>
        <taxon>Methylobacterium</taxon>
    </lineage>
</organism>
<protein>
    <submittedName>
        <fullName evidence="1">Uncharacterized protein</fullName>
    </submittedName>
</protein>
<keyword evidence="2" id="KW-1185">Reference proteome</keyword>
<evidence type="ECO:0000313" key="2">
    <source>
        <dbReference type="Proteomes" id="UP000246058"/>
    </source>
</evidence>
<evidence type="ECO:0000313" key="1">
    <source>
        <dbReference type="EMBL" id="AWN36527.1"/>
    </source>
</evidence>
<accession>A0A2U8VS50</accession>
<gene>
    <name evidence="1" type="ORF">DK427_12965</name>
</gene>